<dbReference type="EMBL" id="CAAHFG010000002">
    <property type="protein sequence ID" value="VGO15652.1"/>
    <property type="molecule type" value="Genomic_DNA"/>
</dbReference>
<proteinExistence type="predicted"/>
<protein>
    <submittedName>
        <fullName evidence="1">Uncharacterized protein</fullName>
    </submittedName>
</protein>
<reference evidence="1 2" key="1">
    <citation type="submission" date="2019-04" db="EMBL/GenBank/DDBJ databases">
        <authorList>
            <person name="Van Vliet M D."/>
        </authorList>
    </citation>
    <scope>NUCLEOTIDE SEQUENCE [LARGE SCALE GENOMIC DNA]</scope>
    <source>
        <strain evidence="1 2">F1</strain>
    </source>
</reference>
<dbReference type="RefSeq" id="WP_136081200.1">
    <property type="nucleotide sequence ID" value="NZ_CAAHFG010000002.1"/>
</dbReference>
<keyword evidence="2" id="KW-1185">Reference proteome</keyword>
<name>A0A6C2U6F0_PONDE</name>
<organism evidence="1 2">
    <name type="scientific">Pontiella desulfatans</name>
    <dbReference type="NCBI Taxonomy" id="2750659"/>
    <lineage>
        <taxon>Bacteria</taxon>
        <taxon>Pseudomonadati</taxon>
        <taxon>Kiritimatiellota</taxon>
        <taxon>Kiritimatiellia</taxon>
        <taxon>Kiritimatiellales</taxon>
        <taxon>Pontiellaceae</taxon>
        <taxon>Pontiella</taxon>
    </lineage>
</organism>
<evidence type="ECO:0000313" key="1">
    <source>
        <dbReference type="EMBL" id="VGO15652.1"/>
    </source>
</evidence>
<gene>
    <name evidence="1" type="ORF">PDESU_04237</name>
</gene>
<accession>A0A6C2U6F0</accession>
<dbReference type="Proteomes" id="UP000366872">
    <property type="component" value="Unassembled WGS sequence"/>
</dbReference>
<dbReference type="AlphaFoldDB" id="A0A6C2U6F0"/>
<sequence>MKRNVERIAVGLVADAGTVQKFRIRVLLCLLGVSICSADAVAAVGRINLSGMTGVEFKTGMADQGVPVFDDLTFGVSASRIVMKLDQMMVNSMVVPVPENSVMSNQTALVEFVRKIRDRGGIHFNLILSRRKWNLHLAANQEGWAKDIAHAYAALDDAGFSDQVAGFRFDENTPLHGAPSSTALWDARHNGVLGALDELAGRIGGAAVQLRSVFIHGKGYGSQFKGVKASSDGMDFPQQMNARCLDYAYSFKWYQEGEPTNGTTLVDWENHFRDTSGFSEVHGLGRELVFAGDAGDGLRADILNTTTKATAIWKVFQQYGWSSTFFGPFLRPPEYGGRTILHYSNGSNLSENSAIMDSWEQWHAGVAPYALWANSAFAGAPDATDASAGGNPDGDRWTNYQEWLLVCDPLVADAPPMESMVRDPGFVVTFDRRITDHAAARALWSSSLVSGTWATNGVTETVVESSNDVETIEAAVPLDQTHKFIHIGFF</sequence>
<evidence type="ECO:0000313" key="2">
    <source>
        <dbReference type="Proteomes" id="UP000366872"/>
    </source>
</evidence>